<accession>A0A0Q0X445</accession>
<name>A0A0Q0X445_9PSED</name>
<gene>
    <name evidence="1" type="ORF">AQS70_21165</name>
</gene>
<proteinExistence type="predicted"/>
<evidence type="ECO:0000313" key="1">
    <source>
        <dbReference type="EMBL" id="KQB54633.1"/>
    </source>
</evidence>
<reference evidence="1 2" key="1">
    <citation type="submission" date="2015-10" db="EMBL/GenBank/DDBJ databases">
        <title>Pseudomonas helleri sp. nov. and Pseudomonas weihenstephanensis sp. nov., isolated from raw cows milk.</title>
        <authorList>
            <person name="Von Neubeck M."/>
            <person name="Huptas C."/>
            <person name="Wenning M."/>
            <person name="Scherer S."/>
        </authorList>
    </citation>
    <scope>NUCLEOTIDE SEQUENCE [LARGE SCALE GENOMIC DNA]</scope>
    <source>
        <strain evidence="1 2">BSTT44</strain>
    </source>
</reference>
<dbReference type="EMBL" id="LLWH01000059">
    <property type="protein sequence ID" value="KQB54633.1"/>
    <property type="molecule type" value="Genomic_DNA"/>
</dbReference>
<dbReference type="Proteomes" id="UP000050342">
    <property type="component" value="Unassembled WGS sequence"/>
</dbReference>
<protein>
    <submittedName>
        <fullName evidence="1">Uncharacterized protein</fullName>
    </submittedName>
</protein>
<dbReference type="OrthoDB" id="7010376at2"/>
<dbReference type="AlphaFoldDB" id="A0A0Q0X445"/>
<evidence type="ECO:0000313" key="2">
    <source>
        <dbReference type="Proteomes" id="UP000050342"/>
    </source>
</evidence>
<sequence length="197" mass="21588">MNRFYLADKTLRLLAAQVNLNGTFRHICSFKNTNLPLIFVLEVERASSGTLFTIVIGDEKHSLTVCDPDQDTRWVLADFIESIANGRIDTAEPPTPRVIAESVDCGQLLDPNQQAQLRQLVRKGGSLKLDVGLDEAIDLAVHRALSGEGITAILSTGDNCPRTQCFTTYGDDQHSFNRLVQSLDHLAMSLAHTALAA</sequence>
<organism evidence="1 2">
    <name type="scientific">Pseudomonas endophytica</name>
    <dbReference type="NCBI Taxonomy" id="1563157"/>
    <lineage>
        <taxon>Bacteria</taxon>
        <taxon>Pseudomonadati</taxon>
        <taxon>Pseudomonadota</taxon>
        <taxon>Gammaproteobacteria</taxon>
        <taxon>Pseudomonadales</taxon>
        <taxon>Pseudomonadaceae</taxon>
        <taxon>Pseudomonas</taxon>
    </lineage>
</organism>
<comment type="caution">
    <text evidence="1">The sequence shown here is derived from an EMBL/GenBank/DDBJ whole genome shotgun (WGS) entry which is preliminary data.</text>
</comment>
<dbReference type="STRING" id="1563157.AQS70_21165"/>
<dbReference type="RefSeq" id="WP_055101962.1">
    <property type="nucleotide sequence ID" value="NZ_LLWH01000059.1"/>
</dbReference>
<keyword evidence="2" id="KW-1185">Reference proteome</keyword>